<reference evidence="1 2" key="1">
    <citation type="submission" date="2020-08" db="EMBL/GenBank/DDBJ databases">
        <title>Sequencing the genomes of 1000 actinobacteria strains.</title>
        <authorList>
            <person name="Klenk H.-P."/>
        </authorList>
    </citation>
    <scope>NUCLEOTIDE SEQUENCE [LARGE SCALE GENOMIC DNA]</scope>
    <source>
        <strain evidence="1 2">DSM 102030</strain>
    </source>
</reference>
<dbReference type="AlphaFoldDB" id="A0A7W7RPJ0"/>
<sequence>MTRVRQRAFPAHVEGLAAARAWAAKVLTRAGTLDDPRADAVLVLHELAAQVVGRLKPEHTGEAEIGVFVRADIGAIGVGTVCETRWLRGPPKGDPLRHYRRPLLEALADDHGTTQDDVLCTCFAELRWHTAARVPVPDHRTAAVHVRPCVTPPLGGPTLN</sequence>
<proteinExistence type="predicted"/>
<organism evidence="1 2">
    <name type="scientific">Lipingzhangella halophila</name>
    <dbReference type="NCBI Taxonomy" id="1783352"/>
    <lineage>
        <taxon>Bacteria</taxon>
        <taxon>Bacillati</taxon>
        <taxon>Actinomycetota</taxon>
        <taxon>Actinomycetes</taxon>
        <taxon>Streptosporangiales</taxon>
        <taxon>Nocardiopsidaceae</taxon>
        <taxon>Lipingzhangella</taxon>
    </lineage>
</organism>
<keyword evidence="2" id="KW-1185">Reference proteome</keyword>
<name>A0A7W7RPJ0_9ACTN</name>
<evidence type="ECO:0000313" key="2">
    <source>
        <dbReference type="Proteomes" id="UP000523007"/>
    </source>
</evidence>
<comment type="caution">
    <text evidence="1">The sequence shown here is derived from an EMBL/GenBank/DDBJ whole genome shotgun (WGS) entry which is preliminary data.</text>
</comment>
<accession>A0A7W7RPJ0</accession>
<dbReference type="Proteomes" id="UP000523007">
    <property type="component" value="Unassembled WGS sequence"/>
</dbReference>
<dbReference type="EMBL" id="JACHJT010000002">
    <property type="protein sequence ID" value="MBB4935527.1"/>
    <property type="molecule type" value="Genomic_DNA"/>
</dbReference>
<protein>
    <submittedName>
        <fullName evidence="1">Uncharacterized protein</fullName>
    </submittedName>
</protein>
<gene>
    <name evidence="1" type="ORF">F4561_006421</name>
</gene>
<evidence type="ECO:0000313" key="1">
    <source>
        <dbReference type="EMBL" id="MBB4935527.1"/>
    </source>
</evidence>
<dbReference type="RefSeq" id="WP_184585230.1">
    <property type="nucleotide sequence ID" value="NZ_JACHJT010000002.1"/>
</dbReference>